<dbReference type="InterPro" id="IPR045706">
    <property type="entry name" value="DUF6062"/>
</dbReference>
<dbReference type="RefSeq" id="WP_122630601.1">
    <property type="nucleotide sequence ID" value="NZ_UPPP01000133.1"/>
</dbReference>
<feature type="domain" description="Dynamin N-terminal" evidence="1">
    <location>
        <begin position="78"/>
        <end position="235"/>
    </location>
</feature>
<proteinExistence type="predicted"/>
<organism evidence="2 3">
    <name type="scientific">Lucifera butyrica</name>
    <dbReference type="NCBI Taxonomy" id="1351585"/>
    <lineage>
        <taxon>Bacteria</taxon>
        <taxon>Bacillati</taxon>
        <taxon>Bacillota</taxon>
        <taxon>Negativicutes</taxon>
        <taxon>Veillonellales</taxon>
        <taxon>Veillonellaceae</taxon>
        <taxon>Lucifera</taxon>
    </lineage>
</organism>
<dbReference type="Gene3D" id="3.40.50.300">
    <property type="entry name" value="P-loop containing nucleotide triphosphate hydrolases"/>
    <property type="match status" value="1"/>
</dbReference>
<evidence type="ECO:0000259" key="1">
    <source>
        <dbReference type="Pfam" id="PF00350"/>
    </source>
</evidence>
<evidence type="ECO:0000313" key="2">
    <source>
        <dbReference type="EMBL" id="VBB09764.1"/>
    </source>
</evidence>
<dbReference type="PANTHER" id="PTHR43681">
    <property type="entry name" value="TRANSMEMBRANE GTPASE FZO"/>
    <property type="match status" value="1"/>
</dbReference>
<dbReference type="Pfam" id="PF00350">
    <property type="entry name" value="Dynamin_N"/>
    <property type="match status" value="1"/>
</dbReference>
<dbReference type="OrthoDB" id="5477114at2"/>
<dbReference type="Pfam" id="PF19538">
    <property type="entry name" value="DUF6062"/>
    <property type="match status" value="1"/>
</dbReference>
<dbReference type="EMBL" id="UPPP01000133">
    <property type="protein sequence ID" value="VBB09764.1"/>
    <property type="molecule type" value="Genomic_DNA"/>
</dbReference>
<dbReference type="CDD" id="cd09912">
    <property type="entry name" value="DLP_2"/>
    <property type="match status" value="1"/>
</dbReference>
<accession>A0A498RE37</accession>
<evidence type="ECO:0000313" key="3">
    <source>
        <dbReference type="Proteomes" id="UP000277811"/>
    </source>
</evidence>
<dbReference type="AlphaFoldDB" id="A0A498RE37"/>
<dbReference type="PANTHER" id="PTHR43681:SF1">
    <property type="entry name" value="SARCALUMENIN"/>
    <property type="match status" value="1"/>
</dbReference>
<reference evidence="2 3" key="1">
    <citation type="submission" date="2018-06" db="EMBL/GenBank/DDBJ databases">
        <authorList>
            <person name="Strepis N."/>
        </authorList>
    </citation>
    <scope>NUCLEOTIDE SEQUENCE [LARGE SCALE GENOMIC DNA]</scope>
    <source>
        <strain evidence="2">LUCI</strain>
    </source>
</reference>
<dbReference type="InterPro" id="IPR045063">
    <property type="entry name" value="Dynamin_N"/>
</dbReference>
<name>A0A498RE37_9FIRM</name>
<dbReference type="InterPro" id="IPR051943">
    <property type="entry name" value="TRAFAC_Dynamin-like_GTPase"/>
</dbReference>
<keyword evidence="3" id="KW-1185">Reference proteome</keyword>
<sequence>MTIEPTSETPAGIADGANPLAEVNPDLEKLRAYTQAKLALAEQLRIVREALAALGRNRGEGQCEELLVKLAEDRFTLAMLGQFKRGKSSLMNAIIGRELLPTGVLPLTSAITVLKYGPAERLAVNREDSIFPDELPVSALAGYVTEKGNPANRLKVKTACVELPVPFLRRGVEFVDTPGVGSAITSNTLTTYEFLPECDAALFVTSVDTPMTSVELAFLKEIRQYMDRIFFVVNKTDLVTDNERDEILKFIAEAVREQTGLNPIKIFPVSARLGLAAKTEGDAVLYEQSGLKVLEEALASFLSGEKTAAFLGAVAHKALQILDEETTQGTFGKAALEARASTIQKEKSATLPRDPYTAAAAVKEARKKLAALHAGILQGRMTEAEIPEVPPSSTAQTDPAVVTAQDAPMPAAANIAADLQTRGCPVCQYITGQAAKFFAHWQYRLSTEEQAQAEFAAELGFCPFHTWQLLAVSSPHGASVGYARLADEAARRLKEIIAAPAAKDGMRRLLHDSRSCRVCGLLQRAEEDYIRRLARFISETAGRNGYRHSEGVCLRHLGMLLSTVTAAETREFLLTHAAQRFEEDAEDMRSYALKHEAVRRALQNCNEKDAYRRAVIRIAGGRNVYLPWEEDGKI</sequence>
<protein>
    <recommendedName>
        <fullName evidence="1">Dynamin N-terminal domain-containing protein</fullName>
    </recommendedName>
</protein>
<dbReference type="SUPFAM" id="SSF52540">
    <property type="entry name" value="P-loop containing nucleoside triphosphate hydrolases"/>
    <property type="match status" value="1"/>
</dbReference>
<dbReference type="InterPro" id="IPR027417">
    <property type="entry name" value="P-loop_NTPase"/>
</dbReference>
<gene>
    <name evidence="2" type="ORF">LUCI_5062</name>
</gene>
<dbReference type="Proteomes" id="UP000277811">
    <property type="component" value="Unassembled WGS sequence"/>
</dbReference>